<dbReference type="InterPro" id="IPR014710">
    <property type="entry name" value="RmlC-like_jellyroll"/>
</dbReference>
<dbReference type="Proteomes" id="UP000316988">
    <property type="component" value="Unassembled WGS sequence"/>
</dbReference>
<feature type="binding site" evidence="6">
    <location>
        <position position="68"/>
    </location>
    <ligand>
        <name>Fe cation</name>
        <dbReference type="ChEBI" id="CHEBI:24875"/>
        <note>catalytic</note>
    </ligand>
</feature>
<dbReference type="Pfam" id="PF05995">
    <property type="entry name" value="CDO_I"/>
    <property type="match status" value="1"/>
</dbReference>
<protein>
    <submittedName>
        <fullName evidence="7">Cysteine dioxygenase</fullName>
    </submittedName>
</protein>
<keyword evidence="5 6" id="KW-0408">Iron</keyword>
<comment type="caution">
    <text evidence="7">The sequence shown here is derived from an EMBL/GenBank/DDBJ whole genome shotgun (WGS) entry which is preliminary data.</text>
</comment>
<organism evidence="7 8">
    <name type="scientific">Aeromicrobium piscarium</name>
    <dbReference type="NCBI Taxonomy" id="2590901"/>
    <lineage>
        <taxon>Bacteria</taxon>
        <taxon>Bacillati</taxon>
        <taxon>Actinomycetota</taxon>
        <taxon>Actinomycetes</taxon>
        <taxon>Propionibacteriales</taxon>
        <taxon>Nocardioidaceae</taxon>
        <taxon>Aeromicrobium</taxon>
    </lineage>
</organism>
<reference evidence="7 8" key="1">
    <citation type="submission" date="2019-07" db="EMBL/GenBank/DDBJ databases">
        <authorList>
            <person name="Zhao L.H."/>
        </authorList>
    </citation>
    <scope>NUCLEOTIDE SEQUENCE [LARGE SCALE GENOMIC DNA]</scope>
    <source>
        <strain evidence="7 8">Co35</strain>
    </source>
</reference>
<keyword evidence="3 7" id="KW-0223">Dioxygenase</keyword>
<evidence type="ECO:0000256" key="1">
    <source>
        <dbReference type="ARBA" id="ARBA00006622"/>
    </source>
</evidence>
<dbReference type="AlphaFoldDB" id="A0A554RWZ9"/>
<dbReference type="InterPro" id="IPR011051">
    <property type="entry name" value="RmlC_Cupin_sf"/>
</dbReference>
<evidence type="ECO:0000313" key="8">
    <source>
        <dbReference type="Proteomes" id="UP000316988"/>
    </source>
</evidence>
<dbReference type="Gene3D" id="2.60.120.10">
    <property type="entry name" value="Jelly Rolls"/>
    <property type="match status" value="1"/>
</dbReference>
<dbReference type="CDD" id="cd10548">
    <property type="entry name" value="cupin_CDO"/>
    <property type="match status" value="1"/>
</dbReference>
<evidence type="ECO:0000256" key="3">
    <source>
        <dbReference type="ARBA" id="ARBA00022964"/>
    </source>
</evidence>
<feature type="binding site" evidence="6">
    <location>
        <position position="115"/>
    </location>
    <ligand>
        <name>Fe cation</name>
        <dbReference type="ChEBI" id="CHEBI:24875"/>
        <note>catalytic</note>
    </ligand>
</feature>
<name>A0A554RWZ9_9ACTN</name>
<keyword evidence="8" id="KW-1185">Reference proteome</keyword>
<comment type="similarity">
    <text evidence="1">Belongs to the cysteine dioxygenase family.</text>
</comment>
<evidence type="ECO:0000256" key="4">
    <source>
        <dbReference type="ARBA" id="ARBA00023002"/>
    </source>
</evidence>
<keyword evidence="4" id="KW-0560">Oxidoreductase</keyword>
<dbReference type="GO" id="GO:0008198">
    <property type="term" value="F:ferrous iron binding"/>
    <property type="evidence" value="ECO:0007669"/>
    <property type="project" value="TreeGrafter"/>
</dbReference>
<accession>A0A554RWZ9</accession>
<proteinExistence type="inferred from homology"/>
<dbReference type="InterPro" id="IPR010300">
    <property type="entry name" value="CDO_1"/>
</dbReference>
<dbReference type="SUPFAM" id="SSF51182">
    <property type="entry name" value="RmlC-like cupins"/>
    <property type="match status" value="1"/>
</dbReference>
<evidence type="ECO:0000256" key="6">
    <source>
        <dbReference type="PIRSR" id="PIRSR610300-51"/>
    </source>
</evidence>
<sequence length="171" mass="19502">MPRRRITTPALDLPALVELVECVADEVRAGVHEVHADPDERWHVRVHADEQVDVWLISWTRDQGTQLHDHGESSGAFTVVEGSLDEAVWEAGTRRLTETARSVGDSVVFGERYVHDVRNRREETAVSVHAYSPPLRQMSYYEVRRRRLVTLAHSWTDDPEAPPPAHLRRAS</sequence>
<dbReference type="GO" id="GO:0016702">
    <property type="term" value="F:oxidoreductase activity, acting on single donors with incorporation of molecular oxygen, incorporation of two atoms of oxygen"/>
    <property type="evidence" value="ECO:0007669"/>
    <property type="project" value="InterPro"/>
</dbReference>
<evidence type="ECO:0000256" key="2">
    <source>
        <dbReference type="ARBA" id="ARBA00022723"/>
    </source>
</evidence>
<dbReference type="EMBL" id="VLNT01000013">
    <property type="protein sequence ID" value="TSD58626.1"/>
    <property type="molecule type" value="Genomic_DNA"/>
</dbReference>
<evidence type="ECO:0000313" key="7">
    <source>
        <dbReference type="EMBL" id="TSD58626.1"/>
    </source>
</evidence>
<dbReference type="OrthoDB" id="4217976at2"/>
<gene>
    <name evidence="7" type="ORF">FNM00_14130</name>
</gene>
<keyword evidence="2 6" id="KW-0479">Metal-binding</keyword>
<dbReference type="PANTHER" id="PTHR12918">
    <property type="entry name" value="CYSTEINE DIOXYGENASE"/>
    <property type="match status" value="1"/>
</dbReference>
<evidence type="ECO:0000256" key="5">
    <source>
        <dbReference type="ARBA" id="ARBA00023004"/>
    </source>
</evidence>
<feature type="binding site" evidence="6">
    <location>
        <position position="70"/>
    </location>
    <ligand>
        <name>Fe cation</name>
        <dbReference type="ChEBI" id="CHEBI:24875"/>
        <note>catalytic</note>
    </ligand>
</feature>
<dbReference type="RefSeq" id="WP_143914192.1">
    <property type="nucleotide sequence ID" value="NZ_VLNT01000013.1"/>
</dbReference>
<dbReference type="PANTHER" id="PTHR12918:SF1">
    <property type="entry name" value="CYSTEINE DIOXYGENASE TYPE 1"/>
    <property type="match status" value="1"/>
</dbReference>